<keyword evidence="3 7" id="KW-0479">Metal-binding</keyword>
<comment type="similarity">
    <text evidence="1 8">Belongs to the cytochrome P450 family.</text>
</comment>
<evidence type="ECO:0000313" key="10">
    <source>
        <dbReference type="Proteomes" id="UP000565715"/>
    </source>
</evidence>
<comment type="cofactor">
    <cofactor evidence="7">
        <name>heme</name>
        <dbReference type="ChEBI" id="CHEBI:30413"/>
    </cofactor>
</comment>
<dbReference type="GO" id="GO:0004497">
    <property type="term" value="F:monooxygenase activity"/>
    <property type="evidence" value="ECO:0007669"/>
    <property type="project" value="UniProtKB-KW"/>
</dbReference>
<evidence type="ECO:0000256" key="4">
    <source>
        <dbReference type="ARBA" id="ARBA00023002"/>
    </source>
</evidence>
<name>A0A846XIE5_9NOCA</name>
<dbReference type="InterPro" id="IPR017972">
    <property type="entry name" value="Cyt_P450_CS"/>
</dbReference>
<dbReference type="EMBL" id="JAAXOO010000006">
    <property type="protein sequence ID" value="NKY36101.1"/>
    <property type="molecule type" value="Genomic_DNA"/>
</dbReference>
<dbReference type="InterPro" id="IPR050196">
    <property type="entry name" value="Cytochrome_P450_Monoox"/>
</dbReference>
<dbReference type="PANTHER" id="PTHR24291">
    <property type="entry name" value="CYTOCHROME P450 FAMILY 4"/>
    <property type="match status" value="1"/>
</dbReference>
<dbReference type="InterPro" id="IPR001128">
    <property type="entry name" value="Cyt_P450"/>
</dbReference>
<evidence type="ECO:0000256" key="1">
    <source>
        <dbReference type="ARBA" id="ARBA00010617"/>
    </source>
</evidence>
<gene>
    <name evidence="9" type="ORF">HGA13_23940</name>
</gene>
<dbReference type="CDD" id="cd11049">
    <property type="entry name" value="CYP170A1-like"/>
    <property type="match status" value="1"/>
</dbReference>
<organism evidence="9 10">
    <name type="scientific">Nocardia speluncae</name>
    <dbReference type="NCBI Taxonomy" id="419477"/>
    <lineage>
        <taxon>Bacteria</taxon>
        <taxon>Bacillati</taxon>
        <taxon>Actinomycetota</taxon>
        <taxon>Actinomycetes</taxon>
        <taxon>Mycobacteriales</taxon>
        <taxon>Nocardiaceae</taxon>
        <taxon>Nocardia</taxon>
    </lineage>
</organism>
<dbReference type="AlphaFoldDB" id="A0A846XIE5"/>
<dbReference type="Gene3D" id="1.10.630.10">
    <property type="entry name" value="Cytochrome P450"/>
    <property type="match status" value="1"/>
</dbReference>
<proteinExistence type="inferred from homology"/>
<reference evidence="9 10" key="1">
    <citation type="submission" date="2020-04" db="EMBL/GenBank/DDBJ databases">
        <title>MicrobeNet Type strains.</title>
        <authorList>
            <person name="Nicholson A.C."/>
        </authorList>
    </citation>
    <scope>NUCLEOTIDE SEQUENCE [LARGE SCALE GENOMIC DNA]</scope>
    <source>
        <strain evidence="9 10">DSM 45078</strain>
    </source>
</reference>
<dbReference type="PRINTS" id="PR00385">
    <property type="entry name" value="P450"/>
</dbReference>
<dbReference type="SUPFAM" id="SSF48264">
    <property type="entry name" value="Cytochrome P450"/>
    <property type="match status" value="1"/>
</dbReference>
<dbReference type="Proteomes" id="UP000565715">
    <property type="component" value="Unassembled WGS sequence"/>
</dbReference>
<feature type="binding site" description="axial binding residue" evidence="7">
    <location>
        <position position="401"/>
    </location>
    <ligand>
        <name>heme</name>
        <dbReference type="ChEBI" id="CHEBI:30413"/>
    </ligand>
    <ligandPart>
        <name>Fe</name>
        <dbReference type="ChEBI" id="CHEBI:18248"/>
    </ligandPart>
</feature>
<evidence type="ECO:0000256" key="6">
    <source>
        <dbReference type="ARBA" id="ARBA00023033"/>
    </source>
</evidence>
<dbReference type="GO" id="GO:0020037">
    <property type="term" value="F:heme binding"/>
    <property type="evidence" value="ECO:0007669"/>
    <property type="project" value="InterPro"/>
</dbReference>
<keyword evidence="2 7" id="KW-0349">Heme</keyword>
<dbReference type="PROSITE" id="PS00086">
    <property type="entry name" value="CYTOCHROME_P450"/>
    <property type="match status" value="1"/>
</dbReference>
<dbReference type="PANTHER" id="PTHR24291:SF50">
    <property type="entry name" value="BIFUNCTIONAL ALBAFLAVENONE MONOOXYGENASE_TERPENE SYNTHASE"/>
    <property type="match status" value="1"/>
</dbReference>
<evidence type="ECO:0000256" key="3">
    <source>
        <dbReference type="ARBA" id="ARBA00022723"/>
    </source>
</evidence>
<evidence type="ECO:0000256" key="2">
    <source>
        <dbReference type="ARBA" id="ARBA00022617"/>
    </source>
</evidence>
<evidence type="ECO:0000256" key="8">
    <source>
        <dbReference type="RuleBase" id="RU000461"/>
    </source>
</evidence>
<keyword evidence="6 8" id="KW-0503">Monooxygenase</keyword>
<accession>A0A846XIE5</accession>
<dbReference type="GO" id="GO:0005506">
    <property type="term" value="F:iron ion binding"/>
    <property type="evidence" value="ECO:0007669"/>
    <property type="project" value="InterPro"/>
</dbReference>
<keyword evidence="4 8" id="KW-0560">Oxidoreductase</keyword>
<dbReference type="PRINTS" id="PR00463">
    <property type="entry name" value="EP450I"/>
</dbReference>
<dbReference type="Pfam" id="PF00067">
    <property type="entry name" value="p450"/>
    <property type="match status" value="1"/>
</dbReference>
<protein>
    <submittedName>
        <fullName evidence="9">Cytochrome P450</fullName>
    </submittedName>
</protein>
<evidence type="ECO:0000256" key="7">
    <source>
        <dbReference type="PIRSR" id="PIRSR602401-1"/>
    </source>
</evidence>
<evidence type="ECO:0000256" key="5">
    <source>
        <dbReference type="ARBA" id="ARBA00023004"/>
    </source>
</evidence>
<sequence>MQISTTVPATLPTAPGKWPLAGHIPLLLRDPLAFFRSLPAHGDLVRIQVGPARAVVVCDPELTWQVLSHDRLFDKGGLFIERAREVFGDGLGTCPHALHRRQRRLVQPAFHPGRLPGYARTMTDLIDETTDSWRDGQELDVLAEMTAITSATTAATMFSEALPPTIRRRALDDLTTVLSGIVEQMLLPPPLGKLPTPRLRRYRRARARLRGTLQEAIATRRADHTDRADHGDLLSALLSARDGELDRHGLSDSEILDQAVSFFFVGTDTTASTLAWAFHLLAEHPHLRERLQAEVDEALAGRPVTHADLPRLEFTRRIITETLRLWPAGWMFTRMVSTDTHLGDHVVPAGTTIVYSAYLLHHHPGLYDDPERFDPDRWLPDRAGTIARHAYIPFGGGARKCIGDTFAIAEATLALAAIAARWQLQPVLDQQVRPAVAAVIRPKGLRMRAVARSSSRTEGCAV</sequence>
<dbReference type="InterPro" id="IPR036396">
    <property type="entry name" value="Cyt_P450_sf"/>
</dbReference>
<dbReference type="InterPro" id="IPR002401">
    <property type="entry name" value="Cyt_P450_E_grp-I"/>
</dbReference>
<keyword evidence="5 7" id="KW-0408">Iron</keyword>
<evidence type="ECO:0000313" key="9">
    <source>
        <dbReference type="EMBL" id="NKY36101.1"/>
    </source>
</evidence>
<dbReference type="RefSeq" id="WP_068046149.1">
    <property type="nucleotide sequence ID" value="NZ_JAAXOO010000006.1"/>
</dbReference>
<keyword evidence="10" id="KW-1185">Reference proteome</keyword>
<dbReference type="GO" id="GO:0016705">
    <property type="term" value="F:oxidoreductase activity, acting on paired donors, with incorporation or reduction of molecular oxygen"/>
    <property type="evidence" value="ECO:0007669"/>
    <property type="project" value="InterPro"/>
</dbReference>
<comment type="caution">
    <text evidence="9">The sequence shown here is derived from an EMBL/GenBank/DDBJ whole genome shotgun (WGS) entry which is preliminary data.</text>
</comment>